<dbReference type="KEGG" id="sper:EW093_08930"/>
<protein>
    <recommendedName>
        <fullName evidence="4">SoxR reducing system RseC family protein</fullName>
    </recommendedName>
</protein>
<gene>
    <name evidence="2" type="ORF">EW093_08930</name>
</gene>
<evidence type="ECO:0000313" key="3">
    <source>
        <dbReference type="Proteomes" id="UP000323824"/>
    </source>
</evidence>
<organism evidence="2 3">
    <name type="scientific">Thiospirochaeta perfilievii</name>
    <dbReference type="NCBI Taxonomy" id="252967"/>
    <lineage>
        <taxon>Bacteria</taxon>
        <taxon>Pseudomonadati</taxon>
        <taxon>Spirochaetota</taxon>
        <taxon>Spirochaetia</taxon>
        <taxon>Spirochaetales</taxon>
        <taxon>Spirochaetaceae</taxon>
        <taxon>Thiospirochaeta</taxon>
    </lineage>
</organism>
<keyword evidence="1" id="KW-1133">Transmembrane helix</keyword>
<dbReference type="Proteomes" id="UP000323824">
    <property type="component" value="Chromosome"/>
</dbReference>
<dbReference type="Pfam" id="PF04246">
    <property type="entry name" value="RseC_MucC"/>
    <property type="match status" value="1"/>
</dbReference>
<evidence type="ECO:0008006" key="4">
    <source>
        <dbReference type="Google" id="ProtNLM"/>
    </source>
</evidence>
<feature type="transmembrane region" description="Helical" evidence="1">
    <location>
        <begin position="67"/>
        <end position="92"/>
    </location>
</feature>
<sequence>MHNIAIVNRVEGNNFFLVHIKDYDKKEKTERDFWKIKNQEFQSLNPENLNLLEGEAVEYYIPEGKTIVASFTILILPLITFLLSFGILKLIGLESEKLISLISISLMLASFSFNKLLKKIGIKETLPVITKKITKDNLKVIQSECKDCGSCTACN</sequence>
<proteinExistence type="predicted"/>
<keyword evidence="1" id="KW-0472">Membrane</keyword>
<keyword evidence="1" id="KW-0812">Transmembrane</keyword>
<name>A0A5C1QBC2_9SPIO</name>
<feature type="transmembrane region" description="Helical" evidence="1">
    <location>
        <begin position="98"/>
        <end position="117"/>
    </location>
</feature>
<evidence type="ECO:0000256" key="1">
    <source>
        <dbReference type="SAM" id="Phobius"/>
    </source>
</evidence>
<evidence type="ECO:0000313" key="2">
    <source>
        <dbReference type="EMBL" id="QEN04821.1"/>
    </source>
</evidence>
<dbReference type="EMBL" id="CP035807">
    <property type="protein sequence ID" value="QEN04821.1"/>
    <property type="molecule type" value="Genomic_DNA"/>
</dbReference>
<keyword evidence="3" id="KW-1185">Reference proteome</keyword>
<dbReference type="AlphaFoldDB" id="A0A5C1QBC2"/>
<accession>A0A5C1QBC2</accession>
<reference evidence="2 3" key="1">
    <citation type="submission" date="2019-02" db="EMBL/GenBank/DDBJ databases">
        <authorList>
            <person name="Fomenkov A."/>
            <person name="Dubinina G."/>
            <person name="Grabovich M."/>
            <person name="Vincze T."/>
            <person name="Roberts R.J."/>
        </authorList>
    </citation>
    <scope>NUCLEOTIDE SEQUENCE [LARGE SCALE GENOMIC DNA]</scope>
    <source>
        <strain evidence="2 3">P</strain>
    </source>
</reference>
<dbReference type="RefSeq" id="WP_149568061.1">
    <property type="nucleotide sequence ID" value="NZ_CP035807.1"/>
</dbReference>
<reference evidence="2 3" key="2">
    <citation type="submission" date="2019-09" db="EMBL/GenBank/DDBJ databases">
        <title>Complete Genome Sequence and Methylome Analysis of free living Spirochaetas.</title>
        <authorList>
            <person name="Leshcheva N."/>
            <person name="Mikheeva N."/>
        </authorList>
    </citation>
    <scope>NUCLEOTIDE SEQUENCE [LARGE SCALE GENOMIC DNA]</scope>
    <source>
        <strain evidence="2 3">P</strain>
    </source>
</reference>